<accession>A0A0N4UE14</accession>
<dbReference type="GO" id="GO:0032266">
    <property type="term" value="F:phosphatidylinositol-3-phosphate binding"/>
    <property type="evidence" value="ECO:0007669"/>
    <property type="project" value="TreeGrafter"/>
</dbReference>
<dbReference type="GO" id="GO:0034464">
    <property type="term" value="C:BBSome"/>
    <property type="evidence" value="ECO:0007669"/>
    <property type="project" value="InterPro"/>
</dbReference>
<evidence type="ECO:0000313" key="11">
    <source>
        <dbReference type="EMBL" id="VDN50666.1"/>
    </source>
</evidence>
<dbReference type="AlphaFoldDB" id="A0A0N4UE14"/>
<dbReference type="InterPro" id="IPR030804">
    <property type="entry name" value="BBS5/fem-3"/>
</dbReference>
<keyword evidence="9" id="KW-0966">Cell projection</keyword>
<dbReference type="SMART" id="SM00683">
    <property type="entry name" value="DM16"/>
    <property type="match status" value="2"/>
</dbReference>
<keyword evidence="4" id="KW-1003">Cell membrane</keyword>
<keyword evidence="8" id="KW-0206">Cytoskeleton</keyword>
<reference evidence="11 13" key="2">
    <citation type="submission" date="2018-11" db="EMBL/GenBank/DDBJ databases">
        <authorList>
            <consortium name="Pathogen Informatics"/>
        </authorList>
    </citation>
    <scope>NUCLEOTIDE SEQUENCE [LARGE SCALE GENOMIC DNA]</scope>
</reference>
<evidence type="ECO:0000256" key="5">
    <source>
        <dbReference type="ARBA" id="ARBA00022490"/>
    </source>
</evidence>
<evidence type="ECO:0000256" key="8">
    <source>
        <dbReference type="ARBA" id="ARBA00023212"/>
    </source>
</evidence>
<dbReference type="PANTHER" id="PTHR21351">
    <property type="entry name" value="BARDET-BIEDL SYNDROME PROTEIN 5"/>
    <property type="match status" value="1"/>
</dbReference>
<keyword evidence="7" id="KW-0472">Membrane</keyword>
<protein>
    <submittedName>
        <fullName evidence="14">Bardet-Biedl syndrome 5 protein homolog</fullName>
    </submittedName>
</protein>
<dbReference type="GO" id="GO:0034451">
    <property type="term" value="C:centriolar satellite"/>
    <property type="evidence" value="ECO:0007669"/>
    <property type="project" value="UniProtKB-SubCell"/>
</dbReference>
<feature type="domain" description="BBSome complex member BBS5 PH" evidence="10">
    <location>
        <begin position="34"/>
        <end position="88"/>
    </location>
</feature>
<dbReference type="WBParaSite" id="DME_0000559401-mRNA-1">
    <property type="protein sequence ID" value="DME_0000559401-mRNA-1"/>
    <property type="gene ID" value="DME_0000559401"/>
</dbReference>
<dbReference type="Proteomes" id="UP000038040">
    <property type="component" value="Unplaced"/>
</dbReference>
<evidence type="ECO:0000313" key="14">
    <source>
        <dbReference type="WBParaSite" id="DME_0000559401-mRNA-1"/>
    </source>
</evidence>
<dbReference type="PIRSF" id="PIRSF010072">
    <property type="entry name" value="DUF1448"/>
    <property type="match status" value="1"/>
</dbReference>
<sequence length="369" mass="42176">MNSRRREAIADIIWQHREIRFDLDPRHLRLIHGEHIIDRIDGVEDTKGNSGDKGIFRITNLRIIWHAVQMPRINLSIGYNCINGVTTRIAESKIRGRAESLYIMARNANTRFEFIFTSISPSQTKLFTSVISVHRAYETSKMFRELRMRGALINEDGQLRILPQEQQCDRFEGIWNLSGDQGTLGVLILTNIRIVWFSLVNPMYNVSIPYLHLQCCRIRDSKFGVALVFETSVTSGEYVLGFRVDPKDKLQQICKSIQVLQNAFISKPIFGVQYGRERPVIAFSPLLLILDINQQTGTPKAIGETLKLIDEDIELDERPLRSDAFAAYFSDGLISEGVRPPVYSEELGIAIEQLKPGFTISDLWNIHVE</sequence>
<dbReference type="PANTHER" id="PTHR21351:SF0">
    <property type="entry name" value="BARDET-BIEDL SYNDROME 5 PROTEIN"/>
    <property type="match status" value="1"/>
</dbReference>
<gene>
    <name evidence="11" type="ORF">DME_LOCUS639</name>
</gene>
<evidence type="ECO:0000313" key="12">
    <source>
        <dbReference type="Proteomes" id="UP000038040"/>
    </source>
</evidence>
<dbReference type="InterPro" id="IPR014003">
    <property type="entry name" value="BBS5_PH"/>
</dbReference>
<dbReference type="Proteomes" id="UP000274756">
    <property type="component" value="Unassembled WGS sequence"/>
</dbReference>
<evidence type="ECO:0000256" key="2">
    <source>
        <dbReference type="ARBA" id="ARBA00004607"/>
    </source>
</evidence>
<dbReference type="GO" id="GO:0060170">
    <property type="term" value="C:ciliary membrane"/>
    <property type="evidence" value="ECO:0007669"/>
    <property type="project" value="UniProtKB-SubCell"/>
</dbReference>
<comment type="similarity">
    <text evidence="3">Belongs to the BBS5 family.</text>
</comment>
<keyword evidence="6" id="KW-0969">Cilium</keyword>
<dbReference type="InterPro" id="IPR006606">
    <property type="entry name" value="BBL5"/>
</dbReference>
<evidence type="ECO:0000256" key="9">
    <source>
        <dbReference type="ARBA" id="ARBA00023273"/>
    </source>
</evidence>
<name>A0A0N4UE14_DRAME</name>
<dbReference type="Pfam" id="PF07289">
    <property type="entry name" value="BBL5"/>
    <property type="match status" value="1"/>
</dbReference>
<feature type="domain" description="BBSome complex member BBS5 PH" evidence="10">
    <location>
        <begin position="165"/>
        <end position="219"/>
    </location>
</feature>
<evidence type="ECO:0000256" key="4">
    <source>
        <dbReference type="ARBA" id="ARBA00022475"/>
    </source>
</evidence>
<proteinExistence type="inferred from homology"/>
<keyword evidence="13" id="KW-1185">Reference proteome</keyword>
<evidence type="ECO:0000256" key="3">
    <source>
        <dbReference type="ARBA" id="ARBA00005822"/>
    </source>
</evidence>
<comment type="subcellular location">
    <subcellularLocation>
        <location evidence="1">Cell projection</location>
        <location evidence="1">Cilium membrane</location>
    </subcellularLocation>
    <subcellularLocation>
        <location evidence="2">Cytoplasm</location>
        <location evidence="2">Cytoskeleton</location>
        <location evidence="2">Microtubule organizing center</location>
        <location evidence="2">Centrosome</location>
        <location evidence="2">Centriolar satellite</location>
    </subcellularLocation>
</comment>
<reference evidence="14" key="1">
    <citation type="submission" date="2016-04" db="UniProtKB">
        <authorList>
            <consortium name="WormBaseParasite"/>
        </authorList>
    </citation>
    <scope>IDENTIFICATION</scope>
</reference>
<dbReference type="OrthoDB" id="10261999at2759"/>
<dbReference type="GO" id="GO:0060271">
    <property type="term" value="P:cilium assembly"/>
    <property type="evidence" value="ECO:0007669"/>
    <property type="project" value="TreeGrafter"/>
</dbReference>
<dbReference type="STRING" id="318479.A0A0N4UE14"/>
<dbReference type="EMBL" id="UYYG01000006">
    <property type="protein sequence ID" value="VDN50666.1"/>
    <property type="molecule type" value="Genomic_DNA"/>
</dbReference>
<evidence type="ECO:0000256" key="6">
    <source>
        <dbReference type="ARBA" id="ARBA00023069"/>
    </source>
</evidence>
<dbReference type="GO" id="GO:0036064">
    <property type="term" value="C:ciliary basal body"/>
    <property type="evidence" value="ECO:0007669"/>
    <property type="project" value="TreeGrafter"/>
</dbReference>
<keyword evidence="5" id="KW-0963">Cytoplasm</keyword>
<evidence type="ECO:0000313" key="13">
    <source>
        <dbReference type="Proteomes" id="UP000274756"/>
    </source>
</evidence>
<organism evidence="12 14">
    <name type="scientific">Dracunculus medinensis</name>
    <name type="common">Guinea worm</name>
    <dbReference type="NCBI Taxonomy" id="318479"/>
    <lineage>
        <taxon>Eukaryota</taxon>
        <taxon>Metazoa</taxon>
        <taxon>Ecdysozoa</taxon>
        <taxon>Nematoda</taxon>
        <taxon>Chromadorea</taxon>
        <taxon>Rhabditida</taxon>
        <taxon>Spirurina</taxon>
        <taxon>Dracunculoidea</taxon>
        <taxon>Dracunculidae</taxon>
        <taxon>Dracunculus</taxon>
    </lineage>
</organism>
<evidence type="ECO:0000256" key="1">
    <source>
        <dbReference type="ARBA" id="ARBA00004309"/>
    </source>
</evidence>
<evidence type="ECO:0000256" key="7">
    <source>
        <dbReference type="ARBA" id="ARBA00023136"/>
    </source>
</evidence>
<evidence type="ECO:0000259" key="10">
    <source>
        <dbReference type="SMART" id="SM00683"/>
    </source>
</evidence>